<keyword evidence="4" id="KW-1185">Reference proteome</keyword>
<feature type="compositionally biased region" description="Low complexity" evidence="1">
    <location>
        <begin position="155"/>
        <end position="165"/>
    </location>
</feature>
<feature type="region of interest" description="Disordered" evidence="1">
    <location>
        <begin position="153"/>
        <end position="183"/>
    </location>
</feature>
<dbReference type="Proteomes" id="UP000249464">
    <property type="component" value="Unassembled WGS sequence"/>
</dbReference>
<dbReference type="EMBL" id="FQNC01000069">
    <property type="protein sequence ID" value="SGZ09159.1"/>
    <property type="molecule type" value="Genomic_DNA"/>
</dbReference>
<proteinExistence type="predicted"/>
<dbReference type="AlphaFoldDB" id="A0A2X0MKU2"/>
<evidence type="ECO:0000256" key="2">
    <source>
        <dbReference type="SAM" id="SignalP"/>
    </source>
</evidence>
<organism evidence="3 4">
    <name type="scientific">Microbotryum silenes-dioicae</name>
    <dbReference type="NCBI Taxonomy" id="796604"/>
    <lineage>
        <taxon>Eukaryota</taxon>
        <taxon>Fungi</taxon>
        <taxon>Dikarya</taxon>
        <taxon>Basidiomycota</taxon>
        <taxon>Pucciniomycotina</taxon>
        <taxon>Microbotryomycetes</taxon>
        <taxon>Microbotryales</taxon>
        <taxon>Microbotryaceae</taxon>
        <taxon>Microbotryum</taxon>
    </lineage>
</organism>
<keyword evidence="2" id="KW-0732">Signal</keyword>
<accession>A0A2X0MKU2</accession>
<feature type="signal peptide" evidence="2">
    <location>
        <begin position="1"/>
        <end position="25"/>
    </location>
</feature>
<protein>
    <submittedName>
        <fullName evidence="3">BQ5605_C030g10848 protein</fullName>
    </submittedName>
</protein>
<feature type="chain" id="PRO_5016024595" evidence="2">
    <location>
        <begin position="26"/>
        <end position="183"/>
    </location>
</feature>
<evidence type="ECO:0000256" key="1">
    <source>
        <dbReference type="SAM" id="MobiDB-lite"/>
    </source>
</evidence>
<evidence type="ECO:0000313" key="3">
    <source>
        <dbReference type="EMBL" id="SGZ09159.1"/>
    </source>
</evidence>
<reference evidence="3 4" key="1">
    <citation type="submission" date="2016-11" db="EMBL/GenBank/DDBJ databases">
        <authorList>
            <person name="Jaros S."/>
            <person name="Januszkiewicz K."/>
            <person name="Wedrychowicz H."/>
        </authorList>
    </citation>
    <scope>NUCLEOTIDE SEQUENCE [LARGE SCALE GENOMIC DNA]</scope>
</reference>
<gene>
    <name evidence="3" type="primary">BQ5605_C030g10848</name>
    <name evidence="3" type="ORF">BQ5605_C030G10848</name>
</gene>
<sequence>MLFYMPSLRCAVVMGLGLLYSLANAKTFDAFCKNWADQHTIFVHHRELTGSCFEMTLSGTTYRDHLNYMRSCMCGNSRWFGYYSTCLHNQAGKHLDWITSDEKKRCSDCQSEPKLLALHLIGMKTKIASTVVPRLVITFIHQASHHQNPSFITASSSSLRQSPSSGTLRQVPSLPRSQAREVP</sequence>
<name>A0A2X0MKU2_9BASI</name>
<evidence type="ECO:0000313" key="4">
    <source>
        <dbReference type="Proteomes" id="UP000249464"/>
    </source>
</evidence>